<evidence type="ECO:0000256" key="4">
    <source>
        <dbReference type="ARBA" id="ARBA00022553"/>
    </source>
</evidence>
<dbReference type="Gene3D" id="3.40.47.10">
    <property type="match status" value="3"/>
</dbReference>
<feature type="active site" description="Proton acceptor; for dehydratase activity" evidence="8">
    <location>
        <position position="942"/>
    </location>
</feature>
<dbReference type="PANTHER" id="PTHR43775">
    <property type="entry name" value="FATTY ACID SYNTHASE"/>
    <property type="match status" value="1"/>
</dbReference>
<dbReference type="PANTHER" id="PTHR43775:SF51">
    <property type="entry name" value="INACTIVE PHENOLPHTHIOCEROL SYNTHESIS POLYKETIDE SYNTHASE TYPE I PKS1-RELATED"/>
    <property type="match status" value="1"/>
</dbReference>
<dbReference type="Gene3D" id="3.40.366.10">
    <property type="entry name" value="Malonyl-Coenzyme A Acyl Carrier Protein, domain 2"/>
    <property type="match status" value="3"/>
</dbReference>
<dbReference type="GO" id="GO:0004312">
    <property type="term" value="F:fatty acid synthase activity"/>
    <property type="evidence" value="ECO:0007669"/>
    <property type="project" value="TreeGrafter"/>
</dbReference>
<dbReference type="InterPro" id="IPR018201">
    <property type="entry name" value="Ketoacyl_synth_AS"/>
</dbReference>
<dbReference type="SUPFAM" id="SSF53901">
    <property type="entry name" value="Thiolase-like"/>
    <property type="match status" value="3"/>
</dbReference>
<feature type="region of interest" description="C-terminal hotdog fold" evidence="8">
    <location>
        <begin position="1041"/>
        <end position="1175"/>
    </location>
</feature>
<dbReference type="InterPro" id="IPR015083">
    <property type="entry name" value="NorB/c/GfsB-D-like_docking"/>
</dbReference>
<comment type="cofactor">
    <cofactor evidence="1">
        <name>pantetheine 4'-phosphate</name>
        <dbReference type="ChEBI" id="CHEBI:47942"/>
    </cofactor>
</comment>
<feature type="region of interest" description="C-terminal hotdog fold" evidence="8">
    <location>
        <begin position="2675"/>
        <end position="2805"/>
    </location>
</feature>
<dbReference type="SUPFAM" id="SSF47336">
    <property type="entry name" value="ACP-like"/>
    <property type="match status" value="3"/>
</dbReference>
<evidence type="ECO:0000256" key="3">
    <source>
        <dbReference type="ARBA" id="ARBA00022450"/>
    </source>
</evidence>
<dbReference type="Pfam" id="PF00550">
    <property type="entry name" value="PP-binding"/>
    <property type="match status" value="3"/>
</dbReference>
<evidence type="ECO:0000256" key="2">
    <source>
        <dbReference type="ARBA" id="ARBA00004792"/>
    </source>
</evidence>
<dbReference type="FunFam" id="1.10.1200.10:FF:000007">
    <property type="entry name" value="Probable polyketide synthase pks17"/>
    <property type="match status" value="3"/>
</dbReference>
<dbReference type="SMART" id="SM00827">
    <property type="entry name" value="PKS_AT"/>
    <property type="match status" value="3"/>
</dbReference>
<dbReference type="PROSITE" id="PS52019">
    <property type="entry name" value="PKS_MFAS_DH"/>
    <property type="match status" value="3"/>
</dbReference>
<dbReference type="Pfam" id="PF22953">
    <property type="entry name" value="SpnB_Rossmann"/>
    <property type="match status" value="1"/>
</dbReference>
<dbReference type="Pfam" id="PF00109">
    <property type="entry name" value="ketoacyl-synt"/>
    <property type="match status" value="3"/>
</dbReference>
<dbReference type="Pfam" id="PF02801">
    <property type="entry name" value="Ketoacyl-synt_C"/>
    <property type="match status" value="3"/>
</dbReference>
<keyword evidence="4" id="KW-0597">Phosphoprotein</keyword>
<dbReference type="GO" id="GO:0004315">
    <property type="term" value="F:3-oxoacyl-[acyl-carrier-protein] synthase activity"/>
    <property type="evidence" value="ECO:0007669"/>
    <property type="project" value="InterPro"/>
</dbReference>
<dbReference type="Proteomes" id="UP000285112">
    <property type="component" value="Unassembled WGS sequence"/>
</dbReference>
<feature type="domain" description="PKS/mFAS DH" evidence="11">
    <location>
        <begin position="4207"/>
        <end position="4483"/>
    </location>
</feature>
<feature type="active site" description="Proton acceptor; for dehydratase activity" evidence="8">
    <location>
        <position position="2574"/>
    </location>
</feature>
<comment type="pathway">
    <text evidence="2">Antibiotic biosynthesis.</text>
</comment>
<keyword evidence="13" id="KW-1185">Reference proteome</keyword>
<comment type="caution">
    <text evidence="12">The sequence shown here is derived from an EMBL/GenBank/DDBJ whole genome shotgun (WGS) entry which is preliminary data.</text>
</comment>
<dbReference type="InterPro" id="IPR032821">
    <property type="entry name" value="PKS_assoc"/>
</dbReference>
<dbReference type="OrthoDB" id="9778690at2"/>
<dbReference type="Gene3D" id="3.10.129.110">
    <property type="entry name" value="Polyketide synthase dehydratase"/>
    <property type="match status" value="3"/>
</dbReference>
<feature type="domain" description="Ketosynthase family 3 (KS3)" evidence="10">
    <location>
        <begin position="1665"/>
        <end position="2089"/>
    </location>
</feature>
<sequence>MADHEKILDLLKRVTGDLQRTRRRLADVEARSHEPIAIVGMACRFPGGADSPERLWELVAQGRDGIGGFPADRGWDVARLFDDDPDHRGTTYVRTGGFLAGASGFDAEFFGISPREALAMEPQQRLLLEVTWETLERAGLDPARLKGSATGVYVGVSAQEYGPRLHEPGDTVDGYLLTGTTCSVHSGRIAYTLGLEGPAVSIDTACSSSLVAVHSAVQGLRSGECGMALAGGVNLMASPGIFVDFARQRGLAPDGRCKSFSADADGTAWGEGVGMLLLERLSDAQREGHRVLAVIRGCAVNSDGASNGLTAPNGPSQQRVIRAALANAGLSTSDVDVVEAHGTGTRLGDPIEAEALLATYGQDRATGQPLLLGSIKSNIGHTQAAAGVAGIIKMVEAMRHPVLPPTLHVRTPTPEVDWTAGAVSLLTEPTPWPELDRPVRAAVSSFGISGTNSHVILEQAAAPEPAPVRASLPAVPYLLSAATAEALPAQAERLLAADDAADPVDVGFSLATARAALPYRAAVVGRDRAELRAGLAEVARGSRATAGRLALLFAGQGSQRLGMGRGLYAAFPAFAAAFDEVCALLSIGDDLDQTGSAQPALFAFEVALFRLVESWGVRPDFLAGHSVGEIAAAHVAGVLSLEDAAMLVSARGRLMQALPTGGVMVALQASEDEVAPFLSGSGAVKGPFTDSRAVKGPFTALEGVSLAAVNGPSSVVLSGAEGPTLAVVERFAGRRWKRLSVSHAFHSVLMDPMLAEFAEVVRGLTFHEPSIPIVSTVELGADLTDPEYWVRHVREPVRFADAVSALAEQGVSRYLEIGPDAVLSAMGPETVDAKFIPSLRKNHDEPAAVVTALAALHTHGSTVDWHAFFAGTGARIIDLPTYAFQHEHFWLDQRDGGTDVASVGLTAAEHPLLGASVSVADGDGLLLTGRLSLATHPWLADHVVGGAVLLPGAAFAELAIRAGDEVGCTGVEELVLQAPLVLTEGTVLDLQVVVGAADTGGRHAVSIHSRVPGHPWTPHATGVLGHPVPHPEPVAWPPENAETLPLDDVYSRLAEAGLDYGPVFQGLRRAWRRGAEIFAEASLPEPAEAGQFGIHPALLDAALQASAAPGGPGQGAVPFAWNDVTLHARGATDLRVHAFPAGDDALAFELSDGTGRPVLSVGALTVREVTAPAPAGHDGLFLPELVPVTPGPPDSEYRVFEVPEGDPLTVTVRTLEVLQEFLAGAEPKLVVRTGDSLAHAAAEGLVRAAQAEHPGRFVLLRGPGEEVAAAVSTGEPQIHVRGGALFAPRLTRANVPTETRPLDGDGTVVITGGTGGLGALLARHLVTRHGVRELLLVSRRGADAPGAAGLAADLTERGARVTIAAADVADRAALASALTLAERPLIGVVHAAGVLDDGVLTALTPDRLERVFRPKAEAAWQLHELTGDLSFFITFSSIAGLFGSPGQGSYSAANAFLDALALRRREEGLPAQSLVWGLWEQGMGGTLDAADRQRIDRDGFETLAVDEGLALFDAAIADGSPVTVPVRLDLATVRNAAKTAGVPPLLRGLVRGVTRAIARTAETAGLSETERPEAILDLVRTQVASVLGRDGGETVDPSRAFTELGFDSLTAVELRNGLGAATGLRLPATLIFDYPTPADVARFLTGELTGRASTAAPAVAAAVVDEPVAIVGMSCRYPGGVRSPEELWDLVSTGTDAISWFPESRGWDVQGIYDPEPGLPGKTYTCQGGFLYDAGEFDPEFFGISPREALAMDPQQRLLLEVSWEALERARLDPASLKGSPTGVFAGIMYYDYAAKLTKIPDNVAGFLGTGTSASVLTGRVAYTLGLEGPAVSVDTACSSSLVALHLASQALRSGECTLALAGGVTVMATPDTFLDFSRQQGLSPDGRCKSFSAEADGTGWSEGAGVLVLEKLSDAQRNGHPVLALVRGSAVNQDGASNGLTAPNGPSQQRVIRQALANAALSTSDVDVVEAHGTGTRLGDPIEAQALLATYGQNREAPLWLGSIKSNIGHTQAAAGVAGVIKMVEAMRHGVMPKTLHADDPSTEIDWDAGAVSLLAEQRPWPETDRPRRAGVSSFGISGTNAHVLIEQFTPDVPVSEPLTRGLVPWPLSAKNDAALSAVAERLLSIVDSDGDLAEVGYSLAATRPAHERRAVVVGADRDELRAGLADLARGQGTRTRATAGRLALLFAGQGSQRLGMGRGLYAAFPAFAAAFDEVCALLSIGDDLDQTENAQPALFAFEVALFRLVESWGVRPDFLAGHSVGEIAAAHVAGVLSLEDAAMLVSVRGRLMQALPTGGVMVALQASEDEVAPFLSGSGAVKGPFTDSRAVKGPFTALEGVSLAAVNGPSSVVLSGAEGPTLTVVERFPDRKSKRLVVSHAFHSVLMDPMLAEFGEVVRGLTFHEPSIPVVSTVELGADLTDPEYWVRHVREPVRFADAVSALAGQGVSRYLEIGPDAVLSAMGPETVDAVFIPTLRKNHDEPTAVVTALGALHTHGSTVDWDAFFGATGTVDLPTYPFERRHFWLESTPDADVASVGLTAAEHPLLGASVSVADGDGLLLTGRLSLATHPWLAGHLVNGAAMLPGTAFLELALHAGVEAGCACVEELTLGAPLVVSGTVDVQVAVSAPDRDGRCGLSIHSRPRGEDEWTRHATGTMVPDLATEVAALGDVWPPAGAEPCDLDGFYEGLVASGFTYGEVFRGMRAAWALGDDVFVELSLDAPAGFGIHPALLDSALHAMFLRGVDQAQVPFSWNGVRLSATGATDLRARISFSAAETVSLVAVDPAGAPVITVDSLVVRPLDDSSANSRLPGGLYGLDWTPVPASGTPVDWVSWVDVQEGPVPPVVVWSVVPAERTIEATHEVCARALGMVQDWLGEARFAGSTLVVHTRDEAQDPASAAVWGLVRSAQAEHPGRFVLVDGDLGGMSAALSTEEPQIAIRGADLVVPRLGRLTAEAVAPRPLDPEGTVLVTGGTGGLGAMIARHLVTEHGVRRLLVTSRRGPAAPGAAELVTELGELGADVQVAACDVADRDAAAALLAQVRLTGVVHGAGVLDDGLVEGLTAERLDAVLRPKVDAAWHLHELTREHDLAMFVLYSSFAGMLGATGQASYAAANTFLDALARHRHELGLPAVSLVWGLWREGMGGELDEAQIRRMRREGLPPLSTEDGLELFDAALTVGSPVVVPLGVDRVALREHARTAEVPVVLRALAKVPERRAAARSSEIGLAERLTALSEEDRSGVLRDLVRDKVAAVLGHDGATAVDPSRAFTELGFDSLTAVELRNGLGETTGLRLPATLIFDYPTPADVAGFLAVQLVGETGTRGPAVAPAVADEPVAIVAMSCRYPGGVRSPEELWDLVASGSDAISSFPDSRGWDVEGIYDPEPGLPGKTYTCQGGFLYDAGEFDPEFFGISPREALAMDPQQRLLLEVSWEALERAHVDPVSLKGSQTGVFAGIMYHDYGTKTARVPEQVAGFLGTGTSGSVLTGRVAYTLGLEGPAVSVDTACSSSLVALHLAAQALRSGECTLALAGGVTVMATPETFVDFSLQRGLSADGRCKSFSAEADGTGWSEGAGVLVLEKLSDAQRNGHPVLALVRGSAINQDGASNGLTAPNGPSQQRVIRQALANAALSTSDVDVVEAHGTGTRLGDPIEAQALLATYGQNREGPLWLGSIKSNMGHTQAAAGVAGVIKMVEAMRHGVMPKTLHVDDPSTEIDWDAGAVSLLAEQRRWPETDRPRRAGVSSFGISGTNAHVLIEQFTPDEPVSEPLTRGLVPWPLSAKNDAALSAVAERLLSIVDSDGDLAEVGYSLAATRPAHERRAVVVGADRAELRAGLADLARGQGTRTRATAGRSALLFTGQGSQRLGMGRGLYAAFPVFAAAYDEVCALLSIGDDLDQTENAQPALFAFEVALFRLVESWGVRPDFLAGHSVGEIAAAHVAGVLSLEDAAMLVSVRGRLMQALPTGGVMVALQASEDEVAPFLSGSRAVKGPFTDSRAVKGPFTAVEGVSLAAVNGPSSVVLSGAEGPTLAVVEGFAGRRWKRLVVSHAFHSGLMDPMLAEFGEVVRRLTFHEPSIPIVSTVELGADLTDPEYWVRHVREPVRFADAVSALAGQGVSRYLEIGPDAVLSAMGPETVDAVFIPTLRKNHDEPTAVVTALGALHANGSTVDWRGYFGAVRTVDLPTYPFQRKHFWLETTAEADVISAGLAAPGHPLLAAGLSLADGDGIVFTGRLSLATHPWLAEHTVLDTVLLPGAALAELAIRAGDEAGCGRLAELTLGAPLVVPPVGAVELQVTVTGERAVSVHSRRTGAEGWELNATGRLAEEPGPAERFDRPADAESIDLTTFYEDLAAEGFAYGPLFQGVRAAWRSGEDIFAELSLPEAAHDERFGLHPALFDAALHGMFLSEGDGALPFTWTDVTLHTSGVTAAQARLTFTGPGEIALAIAGQDGTPVLSVGALTVRAVSADQLGGHEQSLFRLEHVRAETAALVPVETVTWDDLGDTVPPVVVLPGQDDGLHAVLAVLQRFLTEERFAAARLVVLIGDTPADAAVGGLVRSVQAENPGRIILLHGGQSDVDIALATGEESVRVRDGAAFVPRLARAGVGEKTAWDRDGTVLVTGGTGGVGALLAEWLVREHGVRSLVLTSRRGMEAPGAAELAGKLAGLGAEAAIAACDVSDRDAVASLVASIPSLTGVVHAAGVLDDGVVTALTPDRLDAVFGPKADGAWHLHELTRDLPLTEFVLVSSVAGVLGSPGQGNYAAANAFLDALAAHRHELGLPARSLAYGLWDQSGMGTELDASQTGRMRRDGFGALSADEGLALFDLAAGPVAVAVKLDTERLRDEAVAGRLPTVLSGLVRVPRRRPARQEAAAERSWATLAPAERADAVLDLVREHTAGVLGFGEAGEIDSAHAFTDLGFDSLTSVELRNRLATAAGVPLGATVVFDYPTPAALAEHLTGLLFGAEPVIDERQLRHALATVSVDRFRELGVLDALLRLASATGTTPSAETDAEVDELDVSDLVSQAMSTADRD</sequence>
<feature type="domain" description="PKS/mFAS DH" evidence="11">
    <location>
        <begin position="910"/>
        <end position="1175"/>
    </location>
</feature>
<evidence type="ECO:0000313" key="12">
    <source>
        <dbReference type="EMBL" id="RJQ83717.1"/>
    </source>
</evidence>
<dbReference type="GO" id="GO:0031177">
    <property type="term" value="F:phosphopantetheine binding"/>
    <property type="evidence" value="ECO:0007669"/>
    <property type="project" value="InterPro"/>
</dbReference>
<dbReference type="PROSITE" id="PS00606">
    <property type="entry name" value="KS3_1"/>
    <property type="match status" value="3"/>
</dbReference>
<protein>
    <submittedName>
        <fullName evidence="12">SDR family NAD(P)-dependent oxidoreductase</fullName>
    </submittedName>
</protein>
<dbReference type="InterPro" id="IPR001227">
    <property type="entry name" value="Ac_transferase_dom_sf"/>
</dbReference>
<feature type="domain" description="Ketosynthase family 3 (KS3)" evidence="10">
    <location>
        <begin position="3330"/>
        <end position="3754"/>
    </location>
</feature>
<dbReference type="GO" id="GO:0006633">
    <property type="term" value="P:fatty acid biosynthetic process"/>
    <property type="evidence" value="ECO:0007669"/>
    <property type="project" value="InterPro"/>
</dbReference>
<dbReference type="PROSITE" id="PS52004">
    <property type="entry name" value="KS3_2"/>
    <property type="match status" value="3"/>
</dbReference>
<dbReference type="InterPro" id="IPR016035">
    <property type="entry name" value="Acyl_Trfase/lysoPLipase"/>
</dbReference>
<dbReference type="SUPFAM" id="SSF51735">
    <property type="entry name" value="NAD(P)-binding Rossmann-fold domains"/>
    <property type="match status" value="6"/>
</dbReference>
<evidence type="ECO:0000313" key="13">
    <source>
        <dbReference type="Proteomes" id="UP000285112"/>
    </source>
</evidence>
<dbReference type="GO" id="GO:0033068">
    <property type="term" value="P:macrolide biosynthetic process"/>
    <property type="evidence" value="ECO:0007669"/>
    <property type="project" value="UniProtKB-ARBA"/>
</dbReference>
<feature type="domain" description="Carrier" evidence="9">
    <location>
        <begin position="1573"/>
        <end position="1648"/>
    </location>
</feature>
<dbReference type="InterPro" id="IPR049552">
    <property type="entry name" value="PKS_DH_N"/>
</dbReference>
<keyword evidence="5" id="KW-0808">Transferase</keyword>
<feature type="region of interest" description="C-terminal hotdog fold" evidence="8">
    <location>
        <begin position="4333"/>
        <end position="4483"/>
    </location>
</feature>
<dbReference type="SMART" id="SM01294">
    <property type="entry name" value="PKS_PP_betabranch"/>
    <property type="match status" value="3"/>
</dbReference>
<dbReference type="InterPro" id="IPR006162">
    <property type="entry name" value="Ppantetheine_attach_site"/>
</dbReference>
<dbReference type="SMART" id="SM00825">
    <property type="entry name" value="PKS_KS"/>
    <property type="match status" value="3"/>
</dbReference>
<dbReference type="SMART" id="SM00822">
    <property type="entry name" value="PKS_KR"/>
    <property type="match status" value="3"/>
</dbReference>
<feature type="region of interest" description="N-terminal hotdog fold" evidence="8">
    <location>
        <begin position="2542"/>
        <end position="2662"/>
    </location>
</feature>
<dbReference type="InterPro" id="IPR020807">
    <property type="entry name" value="PKS_DH"/>
</dbReference>
<dbReference type="Pfam" id="PF16197">
    <property type="entry name" value="KAsynt_C_assoc"/>
    <property type="match status" value="3"/>
</dbReference>
<dbReference type="Gene3D" id="3.30.70.3290">
    <property type="match status" value="3"/>
</dbReference>
<dbReference type="Pfam" id="PF21089">
    <property type="entry name" value="PKS_DH_N"/>
    <property type="match status" value="3"/>
</dbReference>
<reference evidence="12 13" key="1">
    <citation type="submission" date="2018-09" db="EMBL/GenBank/DDBJ databases">
        <title>YIM PH 21725 draft genome.</title>
        <authorList>
            <person name="Miao C."/>
        </authorList>
    </citation>
    <scope>NUCLEOTIDE SEQUENCE [LARGE SCALE GENOMIC DNA]</scope>
    <source>
        <strain evidence="13">YIM PH21725</strain>
    </source>
</reference>
<evidence type="ECO:0000256" key="6">
    <source>
        <dbReference type="ARBA" id="ARBA00022737"/>
    </source>
</evidence>
<dbReference type="InterPro" id="IPR020841">
    <property type="entry name" value="PKS_Beta-ketoAc_synthase_dom"/>
</dbReference>
<dbReference type="InterPro" id="IPR014030">
    <property type="entry name" value="Ketoacyl_synth_N"/>
</dbReference>
<dbReference type="InterPro" id="IPR055123">
    <property type="entry name" value="SpnB-like_Rossmann"/>
</dbReference>
<feature type="region of interest" description="N-terminal hotdog fold" evidence="8">
    <location>
        <begin position="910"/>
        <end position="1031"/>
    </location>
</feature>
<dbReference type="EMBL" id="QZFV01000093">
    <property type="protein sequence ID" value="RJQ83717.1"/>
    <property type="molecule type" value="Genomic_DNA"/>
</dbReference>
<dbReference type="InterPro" id="IPR049551">
    <property type="entry name" value="PKS_DH_C"/>
</dbReference>
<gene>
    <name evidence="12" type="ORF">D5S19_19305</name>
</gene>
<evidence type="ECO:0000256" key="1">
    <source>
        <dbReference type="ARBA" id="ARBA00001957"/>
    </source>
</evidence>
<dbReference type="InterPro" id="IPR016039">
    <property type="entry name" value="Thiolase-like"/>
</dbReference>
<evidence type="ECO:0000256" key="5">
    <source>
        <dbReference type="ARBA" id="ARBA00022679"/>
    </source>
</evidence>
<dbReference type="InterPro" id="IPR042104">
    <property type="entry name" value="PKS_dehydratase_sf"/>
</dbReference>
<dbReference type="InterPro" id="IPR013968">
    <property type="entry name" value="PKS_KR"/>
</dbReference>
<dbReference type="Pfam" id="PF14765">
    <property type="entry name" value="PS-DH"/>
    <property type="match status" value="3"/>
</dbReference>
<dbReference type="InterPro" id="IPR036736">
    <property type="entry name" value="ACP-like_sf"/>
</dbReference>
<proteinExistence type="predicted"/>
<feature type="active site" description="Proton donor; for dehydratase activity" evidence="8">
    <location>
        <position position="1100"/>
    </location>
</feature>
<feature type="domain" description="Carrier" evidence="9">
    <location>
        <begin position="3238"/>
        <end position="3313"/>
    </location>
</feature>
<feature type="active site" description="Proton acceptor; for dehydratase activity" evidence="8">
    <location>
        <position position="4239"/>
    </location>
</feature>
<dbReference type="InterPro" id="IPR014031">
    <property type="entry name" value="Ketoacyl_synth_C"/>
</dbReference>
<organism evidence="12 13">
    <name type="scientific">Amycolatopsis panacis</name>
    <dbReference type="NCBI Taxonomy" id="2340917"/>
    <lineage>
        <taxon>Bacteria</taxon>
        <taxon>Bacillati</taxon>
        <taxon>Actinomycetota</taxon>
        <taxon>Actinomycetes</taxon>
        <taxon>Pseudonocardiales</taxon>
        <taxon>Pseudonocardiaceae</taxon>
        <taxon>Amycolatopsis</taxon>
    </lineage>
</organism>
<feature type="domain" description="PKS/mFAS DH" evidence="11">
    <location>
        <begin position="2542"/>
        <end position="2805"/>
    </location>
</feature>
<dbReference type="InterPro" id="IPR050091">
    <property type="entry name" value="PKS_NRPS_Biosynth_Enz"/>
</dbReference>
<feature type="domain" description="Ketosynthase family 3 (KS3)" evidence="10">
    <location>
        <begin position="33"/>
        <end position="459"/>
    </location>
</feature>
<dbReference type="InterPro" id="IPR020806">
    <property type="entry name" value="PKS_PP-bd"/>
</dbReference>
<name>A0A419I1T7_9PSEU</name>
<feature type="domain" description="Carrier" evidence="9">
    <location>
        <begin position="4880"/>
        <end position="4955"/>
    </location>
</feature>
<dbReference type="CDD" id="cd08956">
    <property type="entry name" value="KR_3_FAS_SDR_x"/>
    <property type="match status" value="3"/>
</dbReference>
<dbReference type="InterPro" id="IPR057326">
    <property type="entry name" value="KR_dom"/>
</dbReference>
<feature type="active site" description="Proton donor; for dehydratase activity" evidence="8">
    <location>
        <position position="2731"/>
    </location>
</feature>
<dbReference type="InterPro" id="IPR014043">
    <property type="entry name" value="Acyl_transferase_dom"/>
</dbReference>
<dbReference type="SMART" id="SM00826">
    <property type="entry name" value="PKS_DH"/>
    <property type="match status" value="3"/>
</dbReference>
<dbReference type="Gene3D" id="1.10.1200.10">
    <property type="entry name" value="ACP-like"/>
    <property type="match status" value="3"/>
</dbReference>
<dbReference type="Gene3D" id="3.40.50.720">
    <property type="entry name" value="NAD(P)-binding Rossmann-like Domain"/>
    <property type="match status" value="3"/>
</dbReference>
<dbReference type="PROSITE" id="PS50075">
    <property type="entry name" value="CARRIER"/>
    <property type="match status" value="3"/>
</dbReference>
<keyword evidence="7" id="KW-0511">Multifunctional enzyme</keyword>
<evidence type="ECO:0000259" key="9">
    <source>
        <dbReference type="PROSITE" id="PS50075"/>
    </source>
</evidence>
<dbReference type="CDD" id="cd00833">
    <property type="entry name" value="PKS"/>
    <property type="match status" value="3"/>
</dbReference>
<evidence type="ECO:0000259" key="10">
    <source>
        <dbReference type="PROSITE" id="PS52004"/>
    </source>
</evidence>
<dbReference type="Pfam" id="PF08990">
    <property type="entry name" value="Docking"/>
    <property type="match status" value="1"/>
</dbReference>
<keyword evidence="3" id="KW-0596">Phosphopantetheine</keyword>
<dbReference type="SMART" id="SM00823">
    <property type="entry name" value="PKS_PP"/>
    <property type="match status" value="3"/>
</dbReference>
<feature type="active site" description="Proton donor; for dehydratase activity" evidence="8">
    <location>
        <position position="4392"/>
    </location>
</feature>
<dbReference type="FunFam" id="3.40.47.10:FF:000019">
    <property type="entry name" value="Polyketide synthase type I"/>
    <property type="match status" value="3"/>
</dbReference>
<evidence type="ECO:0000256" key="8">
    <source>
        <dbReference type="PROSITE-ProRule" id="PRU01363"/>
    </source>
</evidence>
<feature type="region of interest" description="N-terminal hotdog fold" evidence="8">
    <location>
        <begin position="4207"/>
        <end position="4324"/>
    </location>
</feature>
<evidence type="ECO:0000256" key="7">
    <source>
        <dbReference type="ARBA" id="ARBA00023268"/>
    </source>
</evidence>
<dbReference type="PROSITE" id="PS00012">
    <property type="entry name" value="PHOSPHOPANTETHEINE"/>
    <property type="match status" value="3"/>
</dbReference>
<dbReference type="Pfam" id="PF00698">
    <property type="entry name" value="Acyl_transf_1"/>
    <property type="match status" value="3"/>
</dbReference>
<dbReference type="InterPro" id="IPR049900">
    <property type="entry name" value="PKS_mFAS_DH"/>
</dbReference>
<keyword evidence="6" id="KW-0677">Repeat</keyword>
<dbReference type="Pfam" id="PF08659">
    <property type="entry name" value="KR"/>
    <property type="match status" value="3"/>
</dbReference>
<dbReference type="SUPFAM" id="SSF52151">
    <property type="entry name" value="FabD/lysophospholipase-like"/>
    <property type="match status" value="3"/>
</dbReference>
<accession>A0A419I1T7</accession>
<dbReference type="InterPro" id="IPR009081">
    <property type="entry name" value="PP-bd_ACP"/>
</dbReference>
<evidence type="ECO:0000259" key="11">
    <source>
        <dbReference type="PROSITE" id="PS52019"/>
    </source>
</evidence>
<dbReference type="InterPro" id="IPR036291">
    <property type="entry name" value="NAD(P)-bd_dom_sf"/>
</dbReference>